<keyword evidence="2" id="KW-1185">Reference proteome</keyword>
<proteinExistence type="predicted"/>
<feature type="non-terminal residue" evidence="1">
    <location>
        <position position="1"/>
    </location>
</feature>
<comment type="caution">
    <text evidence="1">The sequence shown here is derived from an EMBL/GenBank/DDBJ whole genome shotgun (WGS) entry which is preliminary data.</text>
</comment>
<dbReference type="Proteomes" id="UP001150603">
    <property type="component" value="Unassembled WGS sequence"/>
</dbReference>
<gene>
    <name evidence="1" type="ORF">FBU59_003585</name>
</gene>
<accession>A0ACC1J873</accession>
<organism evidence="1 2">
    <name type="scientific">Linderina macrospora</name>
    <dbReference type="NCBI Taxonomy" id="4868"/>
    <lineage>
        <taxon>Eukaryota</taxon>
        <taxon>Fungi</taxon>
        <taxon>Fungi incertae sedis</taxon>
        <taxon>Zoopagomycota</taxon>
        <taxon>Kickxellomycotina</taxon>
        <taxon>Kickxellomycetes</taxon>
        <taxon>Kickxellales</taxon>
        <taxon>Kickxellaceae</taxon>
        <taxon>Linderina</taxon>
    </lineage>
</organism>
<evidence type="ECO:0000313" key="2">
    <source>
        <dbReference type="Proteomes" id="UP001150603"/>
    </source>
</evidence>
<evidence type="ECO:0000313" key="1">
    <source>
        <dbReference type="EMBL" id="KAJ1941148.1"/>
    </source>
</evidence>
<reference evidence="1" key="1">
    <citation type="submission" date="2022-07" db="EMBL/GenBank/DDBJ databases">
        <title>Phylogenomic reconstructions and comparative analyses of Kickxellomycotina fungi.</title>
        <authorList>
            <person name="Reynolds N.K."/>
            <person name="Stajich J.E."/>
            <person name="Barry K."/>
            <person name="Grigoriev I.V."/>
            <person name="Crous P."/>
            <person name="Smith M.E."/>
        </authorList>
    </citation>
    <scope>NUCLEOTIDE SEQUENCE</scope>
    <source>
        <strain evidence="1">NRRL 5244</strain>
    </source>
</reference>
<dbReference type="EMBL" id="JANBPW010002340">
    <property type="protein sequence ID" value="KAJ1941148.1"/>
    <property type="molecule type" value="Genomic_DNA"/>
</dbReference>
<sequence>KHSPGSLTHHSFTKLHNGQRAAQATTAVALENVVVSAAADSSHRSSLKQPKSPHAKKDIAMPGSGAHAGKHAADSRHGPSLMPPAPAAKHNLSTSVPALVFSQIIPATQAATARKMMPREHNPVAAKAAAALLQSSMLCLPKNGLGQGKEDDNTGLLPIEDDDEDDDGQSSWNQLDSLSEEDDENSADDSIHRPTTSRYRASAVAVASMFPKQNIAASLGVSLAKGNAAAFDSDEEMDFSVPLSFEDVHRHGIAAQVPLSSSSTKGATAPLQSSSFKPSLAAGHPAPASTALDSSYSDDLDILGHFSEEESDLVAVSLTASPKAVQQGAAAVAGNRVRFSEMPHQPATILPLGRPGRANNPSTNSTDSSLTATLVTSSVEYYSPHMKPQQQQPSLVTGGAARYMDESDADDEADGSRRQPKPSNGAAALATSPRSTNNHTHRHRQPPQLQIARQVTHTSDLLHQSPVMRHRLPSPTRKGVRSPQMIKSVPVPANPFASNPLFNDNQTSFSWADDAEELPIINSLAAQIASTTVTSGAAVHGDTGNNTTTEDQLSDELPWAFDDQNQHSDGMFAMEL</sequence>
<name>A0ACC1J873_9FUNG</name>
<protein>
    <submittedName>
        <fullName evidence="1">Uncharacterized protein</fullName>
    </submittedName>
</protein>